<dbReference type="AlphaFoldDB" id="A0A974CSU7"/>
<reference evidence="2" key="1">
    <citation type="journal article" date="2016" name="Nature">
        <title>Genome evolution in the allotetraploid frog Xenopus laevis.</title>
        <authorList>
            <person name="Session A.M."/>
            <person name="Uno Y."/>
            <person name="Kwon T."/>
            <person name="Chapman J.A."/>
            <person name="Toyoda A."/>
            <person name="Takahashi S."/>
            <person name="Fukui A."/>
            <person name="Hikosaka A."/>
            <person name="Suzuki A."/>
            <person name="Kondo M."/>
            <person name="van Heeringen S.J."/>
            <person name="Quigley I."/>
            <person name="Heinz S."/>
            <person name="Ogino H."/>
            <person name="Ochi H."/>
            <person name="Hellsten U."/>
            <person name="Lyons J.B."/>
            <person name="Simakov O."/>
            <person name="Putnam N."/>
            <person name="Stites J."/>
            <person name="Kuroki Y."/>
            <person name="Tanaka T."/>
            <person name="Michiue T."/>
            <person name="Watanabe M."/>
            <person name="Bogdanovic O."/>
            <person name="Lister R."/>
            <person name="Georgiou G."/>
            <person name="Paranjpe S.S."/>
            <person name="van Kruijsbergen I."/>
            <person name="Shu S."/>
            <person name="Carlson J."/>
            <person name="Kinoshita T."/>
            <person name="Ohta Y."/>
            <person name="Mawaribuchi S."/>
            <person name="Jenkins J."/>
            <person name="Grimwood J."/>
            <person name="Schmutz J."/>
            <person name="Mitros T."/>
            <person name="Mozaffari S.V."/>
            <person name="Suzuki Y."/>
            <person name="Haramoto Y."/>
            <person name="Yamamoto T.S."/>
            <person name="Takagi C."/>
            <person name="Heald R."/>
            <person name="Miller K."/>
            <person name="Haudenschild C."/>
            <person name="Kitzman J."/>
            <person name="Nakayama T."/>
            <person name="Izutsu Y."/>
            <person name="Robert J."/>
            <person name="Fortriede J."/>
            <person name="Burns K."/>
            <person name="Lotay V."/>
            <person name="Karimi K."/>
            <person name="Yasuoka Y."/>
            <person name="Dichmann D.S."/>
            <person name="Flajnik M.F."/>
            <person name="Houston D.W."/>
            <person name="Shendure J."/>
            <person name="DuPasquier L."/>
            <person name="Vize P.D."/>
            <person name="Zorn A.M."/>
            <person name="Ito M."/>
            <person name="Marcotte E.M."/>
            <person name="Wallingford J.B."/>
            <person name="Ito Y."/>
            <person name="Asashima M."/>
            <person name="Ueno N."/>
            <person name="Matsuda Y."/>
            <person name="Veenstra G.J."/>
            <person name="Fujiyama A."/>
            <person name="Harland R.M."/>
            <person name="Taira M."/>
            <person name="Rokhsar D.S."/>
        </authorList>
    </citation>
    <scope>NUCLEOTIDE SEQUENCE [LARGE SCALE GENOMIC DNA]</scope>
    <source>
        <strain evidence="2">J</strain>
    </source>
</reference>
<accession>A0A974CSU7</accession>
<proteinExistence type="predicted"/>
<name>A0A974CSU7_XENLA</name>
<evidence type="ECO:0000313" key="1">
    <source>
        <dbReference type="EMBL" id="OCT77726.1"/>
    </source>
</evidence>
<dbReference type="Proteomes" id="UP000694892">
    <property type="component" value="Chromosome 5S"/>
</dbReference>
<gene>
    <name evidence="1" type="ORF">XELAEV_18028824mg</name>
</gene>
<evidence type="ECO:0000313" key="2">
    <source>
        <dbReference type="Proteomes" id="UP000694892"/>
    </source>
</evidence>
<dbReference type="EMBL" id="CM004475">
    <property type="protein sequence ID" value="OCT77726.1"/>
    <property type="molecule type" value="Genomic_DNA"/>
</dbReference>
<organism evidence="1 2">
    <name type="scientific">Xenopus laevis</name>
    <name type="common">African clawed frog</name>
    <dbReference type="NCBI Taxonomy" id="8355"/>
    <lineage>
        <taxon>Eukaryota</taxon>
        <taxon>Metazoa</taxon>
        <taxon>Chordata</taxon>
        <taxon>Craniata</taxon>
        <taxon>Vertebrata</taxon>
        <taxon>Euteleostomi</taxon>
        <taxon>Amphibia</taxon>
        <taxon>Batrachia</taxon>
        <taxon>Anura</taxon>
        <taxon>Pipoidea</taxon>
        <taxon>Pipidae</taxon>
        <taxon>Xenopodinae</taxon>
        <taxon>Xenopus</taxon>
        <taxon>Xenopus</taxon>
    </lineage>
</organism>
<protein>
    <submittedName>
        <fullName evidence="1">Uncharacterized protein</fullName>
    </submittedName>
</protein>
<sequence length="73" mass="8292">MFQNCKKSPAAEISAFEKLLNVMCVAQRILACTGVIKITGIYCKVRYTKEWKVFDGACTMGIQVFLHLKNILY</sequence>